<sequence length="92" mass="10980">MYEQWYLMRINENTKIIGDKIILVPYEEGHVLKYHKWMDDEETRRLTGSEKLSLAEEYEMQRRWRLDDDKLTFIVLSKSMADSGSSEVCSSL</sequence>
<reference evidence="4" key="2">
    <citation type="journal article" date="2016" name="Sci. Rep.">
        <title>Dictyocaulus viviparus genome, variome and transcriptome elucidate lungworm biology and support future intervention.</title>
        <authorList>
            <person name="McNulty S.N."/>
            <person name="Strube C."/>
            <person name="Rosa B.A."/>
            <person name="Martin J.C."/>
            <person name="Tyagi R."/>
            <person name="Choi Y.J."/>
            <person name="Wang Q."/>
            <person name="Hallsworth Pepin K."/>
            <person name="Zhang X."/>
            <person name="Ozersky P."/>
            <person name="Wilson R.K."/>
            <person name="Sternberg P.W."/>
            <person name="Gasser R.B."/>
            <person name="Mitreva M."/>
        </authorList>
    </citation>
    <scope>NUCLEOTIDE SEQUENCE [LARGE SCALE GENOMIC DNA]</scope>
    <source>
        <strain evidence="4">HannoverDv2000</strain>
    </source>
</reference>
<evidence type="ECO:0000313" key="3">
    <source>
        <dbReference type="EMBL" id="KJH50102.1"/>
    </source>
</evidence>
<evidence type="ECO:0000313" key="4">
    <source>
        <dbReference type="Proteomes" id="UP000053766"/>
    </source>
</evidence>
<organism evidence="3 4">
    <name type="scientific">Dictyocaulus viviparus</name>
    <name type="common">Bovine lungworm</name>
    <dbReference type="NCBI Taxonomy" id="29172"/>
    <lineage>
        <taxon>Eukaryota</taxon>
        <taxon>Metazoa</taxon>
        <taxon>Ecdysozoa</taxon>
        <taxon>Nematoda</taxon>
        <taxon>Chromadorea</taxon>
        <taxon>Rhabditida</taxon>
        <taxon>Rhabditina</taxon>
        <taxon>Rhabditomorpha</taxon>
        <taxon>Strongyloidea</taxon>
        <taxon>Metastrongylidae</taxon>
        <taxon>Dictyocaulus</taxon>
    </lineage>
</organism>
<keyword evidence="4" id="KW-1185">Reference proteome</keyword>
<dbReference type="STRING" id="29172.A0A0D8Y1R1"/>
<protein>
    <submittedName>
        <fullName evidence="3">Uncharacterized protein</fullName>
    </submittedName>
</protein>
<evidence type="ECO:0000256" key="2">
    <source>
        <dbReference type="ARBA" id="ARBA00023315"/>
    </source>
</evidence>
<dbReference type="Proteomes" id="UP000053766">
    <property type="component" value="Unassembled WGS sequence"/>
</dbReference>
<dbReference type="InterPro" id="IPR039135">
    <property type="entry name" value="NAT9-like"/>
</dbReference>
<dbReference type="GO" id="GO:0008080">
    <property type="term" value="F:N-acetyltransferase activity"/>
    <property type="evidence" value="ECO:0007669"/>
    <property type="project" value="InterPro"/>
</dbReference>
<name>A0A0D8Y1R1_DICVI</name>
<dbReference type="PANTHER" id="PTHR13256">
    <property type="entry name" value="N-ACETYLTRANSFERASE 9"/>
    <property type="match status" value="1"/>
</dbReference>
<dbReference type="PANTHER" id="PTHR13256:SF16">
    <property type="entry name" value="ALPHA_BETA-TUBULIN-N-ACETYLTRANSFERASE 9"/>
    <property type="match status" value="1"/>
</dbReference>
<dbReference type="OrthoDB" id="5043642at2759"/>
<dbReference type="AlphaFoldDB" id="A0A0D8Y1R1"/>
<keyword evidence="2" id="KW-0012">Acyltransferase</keyword>
<evidence type="ECO:0000256" key="1">
    <source>
        <dbReference type="ARBA" id="ARBA00022679"/>
    </source>
</evidence>
<dbReference type="Gene3D" id="3.40.630.30">
    <property type="match status" value="1"/>
</dbReference>
<accession>A0A0D8Y1R1</accession>
<proteinExistence type="predicted"/>
<reference evidence="3 4" key="1">
    <citation type="submission" date="2013-11" db="EMBL/GenBank/DDBJ databases">
        <title>Draft genome of the bovine lungworm Dictyocaulus viviparus.</title>
        <authorList>
            <person name="Mitreva M."/>
        </authorList>
    </citation>
    <scope>NUCLEOTIDE SEQUENCE [LARGE SCALE GENOMIC DNA]</scope>
    <source>
        <strain evidence="3 4">HannoverDv2000</strain>
    </source>
</reference>
<keyword evidence="1" id="KW-0808">Transferase</keyword>
<gene>
    <name evidence="3" type="ORF">DICVIV_03739</name>
</gene>
<dbReference type="EMBL" id="KN716215">
    <property type="protein sequence ID" value="KJH50102.1"/>
    <property type="molecule type" value="Genomic_DNA"/>
</dbReference>